<proteinExistence type="predicted"/>
<protein>
    <submittedName>
        <fullName evidence="3">Uncharacterized protein</fullName>
    </submittedName>
</protein>
<dbReference type="InterPro" id="IPR028994">
    <property type="entry name" value="Integrin_alpha_N"/>
</dbReference>
<dbReference type="PANTHER" id="PTHR23220:SF5">
    <property type="entry name" value="INTEGRIN ALPHA-8"/>
    <property type="match status" value="1"/>
</dbReference>
<dbReference type="SUPFAM" id="SSF69318">
    <property type="entry name" value="Integrin alpha N-terminal domain"/>
    <property type="match status" value="1"/>
</dbReference>
<evidence type="ECO:0000256" key="1">
    <source>
        <dbReference type="PROSITE-ProRule" id="PRU00803"/>
    </source>
</evidence>
<evidence type="ECO:0000313" key="4">
    <source>
        <dbReference type="Proteomes" id="UP000269945"/>
    </source>
</evidence>
<feature type="signal peptide" evidence="2">
    <location>
        <begin position="1"/>
        <end position="37"/>
    </location>
</feature>
<dbReference type="InterPro" id="IPR013519">
    <property type="entry name" value="Int_alpha_beta-p"/>
</dbReference>
<accession>A0A9X9LFA2</accession>
<dbReference type="GO" id="GO:0033627">
    <property type="term" value="P:cell adhesion mediated by integrin"/>
    <property type="evidence" value="ECO:0007669"/>
    <property type="project" value="TreeGrafter"/>
</dbReference>
<dbReference type="PANTHER" id="PTHR23220">
    <property type="entry name" value="INTEGRIN ALPHA"/>
    <property type="match status" value="1"/>
</dbReference>
<dbReference type="EMBL" id="CYRY02002162">
    <property type="protein sequence ID" value="VCW66819.1"/>
    <property type="molecule type" value="Genomic_DNA"/>
</dbReference>
<name>A0A9X9LFA2_GULGU</name>
<dbReference type="GO" id="GO:0008305">
    <property type="term" value="C:integrin complex"/>
    <property type="evidence" value="ECO:0007669"/>
    <property type="project" value="TreeGrafter"/>
</dbReference>
<evidence type="ECO:0000313" key="3">
    <source>
        <dbReference type="EMBL" id="VCW66819.1"/>
    </source>
</evidence>
<dbReference type="GO" id="GO:0009897">
    <property type="term" value="C:external side of plasma membrane"/>
    <property type="evidence" value="ECO:0007669"/>
    <property type="project" value="TreeGrafter"/>
</dbReference>
<organism evidence="3 4">
    <name type="scientific">Gulo gulo</name>
    <name type="common">Wolverine</name>
    <name type="synonym">Gluton</name>
    <dbReference type="NCBI Taxonomy" id="48420"/>
    <lineage>
        <taxon>Eukaryota</taxon>
        <taxon>Metazoa</taxon>
        <taxon>Chordata</taxon>
        <taxon>Craniata</taxon>
        <taxon>Vertebrata</taxon>
        <taxon>Euteleostomi</taxon>
        <taxon>Mammalia</taxon>
        <taxon>Eutheria</taxon>
        <taxon>Laurasiatheria</taxon>
        <taxon>Carnivora</taxon>
        <taxon>Caniformia</taxon>
        <taxon>Musteloidea</taxon>
        <taxon>Mustelidae</taxon>
        <taxon>Guloninae</taxon>
        <taxon>Gulo</taxon>
    </lineage>
</organism>
<sequence length="157" mass="16822">MSAGARRGPRGSLAPPLAPLWCFSAALGVLWTPASQAFNLDVDKITVYSGPEGSYFGYAVDFHIPAARTASVLVGAPKANTSQPDIVEGGAVYYCPWPAEGSAQCRQIPFDNTNNRKIRVNGTKEPIEFKSNQWFGATVKAHKGEVVVSMIHGEALE</sequence>
<gene>
    <name evidence="3" type="ORF">BN2614_LOCUS1</name>
</gene>
<evidence type="ECO:0000256" key="2">
    <source>
        <dbReference type="SAM" id="SignalP"/>
    </source>
</evidence>
<dbReference type="GO" id="GO:0007229">
    <property type="term" value="P:integrin-mediated signaling pathway"/>
    <property type="evidence" value="ECO:0007669"/>
    <property type="project" value="TreeGrafter"/>
</dbReference>
<comment type="caution">
    <text evidence="3">The sequence shown here is derived from an EMBL/GenBank/DDBJ whole genome shotgun (WGS) entry which is preliminary data.</text>
</comment>
<dbReference type="PROSITE" id="PS51470">
    <property type="entry name" value="FG_GAP"/>
    <property type="match status" value="1"/>
</dbReference>
<dbReference type="SMART" id="SM00191">
    <property type="entry name" value="Int_alpha"/>
    <property type="match status" value="1"/>
</dbReference>
<feature type="chain" id="PRO_5040909052" evidence="2">
    <location>
        <begin position="38"/>
        <end position="157"/>
    </location>
</feature>
<feature type="repeat" description="FG-GAP" evidence="1">
    <location>
        <begin position="41"/>
        <end position="104"/>
    </location>
</feature>
<keyword evidence="4" id="KW-1185">Reference proteome</keyword>
<keyword evidence="2" id="KW-0732">Signal</keyword>
<dbReference type="Gene3D" id="2.130.10.130">
    <property type="entry name" value="Integrin alpha, N-terminal"/>
    <property type="match status" value="1"/>
</dbReference>
<dbReference type="AlphaFoldDB" id="A0A9X9LFA2"/>
<reference evidence="3 4" key="1">
    <citation type="submission" date="2018-10" db="EMBL/GenBank/DDBJ databases">
        <authorList>
            <person name="Ekblom R."/>
            <person name="Jareborg N."/>
        </authorList>
    </citation>
    <scope>NUCLEOTIDE SEQUENCE [LARGE SCALE GENOMIC DNA]</scope>
    <source>
        <tissue evidence="3">Muscle</tissue>
    </source>
</reference>
<dbReference type="GO" id="GO:0098609">
    <property type="term" value="P:cell-cell adhesion"/>
    <property type="evidence" value="ECO:0007669"/>
    <property type="project" value="TreeGrafter"/>
</dbReference>
<dbReference type="GO" id="GO:0005178">
    <property type="term" value="F:integrin binding"/>
    <property type="evidence" value="ECO:0007669"/>
    <property type="project" value="TreeGrafter"/>
</dbReference>
<feature type="non-terminal residue" evidence="3">
    <location>
        <position position="157"/>
    </location>
</feature>
<dbReference type="Proteomes" id="UP000269945">
    <property type="component" value="Unassembled WGS sequence"/>
</dbReference>
<dbReference type="GO" id="GO:0007160">
    <property type="term" value="P:cell-matrix adhesion"/>
    <property type="evidence" value="ECO:0007669"/>
    <property type="project" value="TreeGrafter"/>
</dbReference>